<proteinExistence type="predicted"/>
<sequence>MTVSSTSNLEAEVDFTASMDLHSGMEEFSRDMAKLVEDNKVQLGRDSFDETPCRSQSNHHINLQDLSPGRECFLEGRAHQAIEPPPVSKKDPSAVSAAQMLRKGDFKMELHSNGSDVPVEDISDHSSIGSPQGCILFPLLFILYTNDCRSTFDTRYSILKFADDTVIVSLLANETSHGPVVEDFVSWCANCSLNLNIDKTKDMIIDWKVIISYFNFFFFMFVCDCVNVMCGICENQIS</sequence>
<dbReference type="AlphaFoldDB" id="A0A3N0Z8V1"/>
<reference evidence="2 3" key="1">
    <citation type="submission" date="2018-10" db="EMBL/GenBank/DDBJ databases">
        <title>Genome assembly for a Yunnan-Guizhou Plateau 3E fish, Anabarilius grahami (Regan), and its evolutionary and genetic applications.</title>
        <authorList>
            <person name="Jiang W."/>
        </authorList>
    </citation>
    <scope>NUCLEOTIDE SEQUENCE [LARGE SCALE GENOMIC DNA]</scope>
    <source>
        <strain evidence="2">AG-KIZ</strain>
        <tissue evidence="2">Muscle</tissue>
    </source>
</reference>
<dbReference type="OrthoDB" id="411173at2759"/>
<protein>
    <recommendedName>
        <fullName evidence="1">Reverse transcriptase domain-containing protein</fullName>
    </recommendedName>
</protein>
<accession>A0A3N0Z8V1</accession>
<keyword evidence="3" id="KW-1185">Reference proteome</keyword>
<evidence type="ECO:0000313" key="2">
    <source>
        <dbReference type="EMBL" id="ROL54674.1"/>
    </source>
</evidence>
<dbReference type="Proteomes" id="UP000281406">
    <property type="component" value="Unassembled WGS sequence"/>
</dbReference>
<name>A0A3N0Z8V1_ANAGA</name>
<gene>
    <name evidence="2" type="ORF">DPX16_11849</name>
</gene>
<dbReference type="PROSITE" id="PS50878">
    <property type="entry name" value="RT_POL"/>
    <property type="match status" value="1"/>
</dbReference>
<feature type="domain" description="Reverse transcriptase" evidence="1">
    <location>
        <begin position="1"/>
        <end position="218"/>
    </location>
</feature>
<evidence type="ECO:0000313" key="3">
    <source>
        <dbReference type="Proteomes" id="UP000281406"/>
    </source>
</evidence>
<organism evidence="2 3">
    <name type="scientific">Anabarilius grahami</name>
    <name type="common">Kanglang fish</name>
    <name type="synonym">Barilius grahami</name>
    <dbReference type="NCBI Taxonomy" id="495550"/>
    <lineage>
        <taxon>Eukaryota</taxon>
        <taxon>Metazoa</taxon>
        <taxon>Chordata</taxon>
        <taxon>Craniata</taxon>
        <taxon>Vertebrata</taxon>
        <taxon>Euteleostomi</taxon>
        <taxon>Actinopterygii</taxon>
        <taxon>Neopterygii</taxon>
        <taxon>Teleostei</taxon>
        <taxon>Ostariophysi</taxon>
        <taxon>Cypriniformes</taxon>
        <taxon>Xenocyprididae</taxon>
        <taxon>Xenocypridinae</taxon>
        <taxon>Xenocypridinae incertae sedis</taxon>
        <taxon>Anabarilius</taxon>
    </lineage>
</organism>
<comment type="caution">
    <text evidence="2">The sequence shown here is derived from an EMBL/GenBank/DDBJ whole genome shotgun (WGS) entry which is preliminary data.</text>
</comment>
<dbReference type="Pfam" id="PF00078">
    <property type="entry name" value="RVT_1"/>
    <property type="match status" value="1"/>
</dbReference>
<dbReference type="EMBL" id="RJVU01006614">
    <property type="protein sequence ID" value="ROL54674.1"/>
    <property type="molecule type" value="Genomic_DNA"/>
</dbReference>
<evidence type="ECO:0000259" key="1">
    <source>
        <dbReference type="PROSITE" id="PS50878"/>
    </source>
</evidence>
<dbReference type="InterPro" id="IPR000477">
    <property type="entry name" value="RT_dom"/>
</dbReference>